<dbReference type="CDD" id="cd06579">
    <property type="entry name" value="TM_PBP1_transp_AraH_like"/>
    <property type="match status" value="1"/>
</dbReference>
<evidence type="ECO:0000313" key="13">
    <source>
        <dbReference type="Proteomes" id="UP000824062"/>
    </source>
</evidence>
<organism evidence="12 13">
    <name type="scientific">Candidatus Olsenella pullistercoris</name>
    <dbReference type="NCBI Taxonomy" id="2838712"/>
    <lineage>
        <taxon>Bacteria</taxon>
        <taxon>Bacillati</taxon>
        <taxon>Actinomycetota</taxon>
        <taxon>Coriobacteriia</taxon>
        <taxon>Coriobacteriales</taxon>
        <taxon>Atopobiaceae</taxon>
        <taxon>Olsenella</taxon>
    </lineage>
</organism>
<feature type="transmembrane region" description="Helical" evidence="11">
    <location>
        <begin position="269"/>
        <end position="287"/>
    </location>
</feature>
<dbReference type="AlphaFoldDB" id="A0A9D2JDG1"/>
<feature type="transmembrane region" description="Helical" evidence="11">
    <location>
        <begin position="90"/>
        <end position="113"/>
    </location>
</feature>
<comment type="subcellular location">
    <subcellularLocation>
        <location evidence="1">Cell membrane</location>
        <topology evidence="1">Multi-pass membrane protein</topology>
    </subcellularLocation>
</comment>
<keyword evidence="3" id="KW-0813">Transport</keyword>
<feature type="transmembrane region" description="Helical" evidence="11">
    <location>
        <begin position="245"/>
        <end position="262"/>
    </location>
</feature>
<evidence type="ECO:0000256" key="5">
    <source>
        <dbReference type="ARBA" id="ARBA00022519"/>
    </source>
</evidence>
<dbReference type="PANTHER" id="PTHR32196:SF29">
    <property type="entry name" value="AUTOINDUCER 2 IMPORT SYSTEM PERMEASE PROTEIN LSRC"/>
    <property type="match status" value="1"/>
</dbReference>
<feature type="transmembrane region" description="Helical" evidence="11">
    <location>
        <begin position="67"/>
        <end position="84"/>
    </location>
</feature>
<comment type="caution">
    <text evidence="12">The sequence shown here is derived from an EMBL/GenBank/DDBJ whole genome shotgun (WGS) entry which is preliminary data.</text>
</comment>
<evidence type="ECO:0000256" key="9">
    <source>
        <dbReference type="ARBA" id="ARBA00025439"/>
    </source>
</evidence>
<keyword evidence="7 11" id="KW-1133">Transmembrane helix</keyword>
<evidence type="ECO:0000256" key="8">
    <source>
        <dbReference type="ARBA" id="ARBA00023136"/>
    </source>
</evidence>
<dbReference type="InterPro" id="IPR001851">
    <property type="entry name" value="ABC_transp_permease"/>
</dbReference>
<evidence type="ECO:0000256" key="11">
    <source>
        <dbReference type="SAM" id="Phobius"/>
    </source>
</evidence>
<comment type="function">
    <text evidence="9">Part of the ABC transporter complex LsrABCD involved in autoinducer 2 (AI-2) import. Probably responsible for the translocation of the substrate across the membrane.</text>
</comment>
<evidence type="ECO:0000256" key="1">
    <source>
        <dbReference type="ARBA" id="ARBA00004651"/>
    </source>
</evidence>
<sequence>MQYVKKLLKARGLTSALFLVALFLVVGAINPSFLTPGNISACFNTSVVYTLVAVGMAFTLFIGEIDVSVGANIGLVAAVVGTLLRDGQPLVVACGAGILIGAVIGLINAWGVAIMKAPSLIFTLGVNGVLRGVLYVYTNGAWVENLPKDFKDFSAVTAVGDLTVYYCVTILVVICIHLLLTRTKRGRYFHAVGDNAQGATLVGLPTMQTKVLAYVICGVMAAVAGIIFASRIGFVTPQSGNGYEMKAIAACVLGGVSLLGGVGSVVGSAIGAVIMASISYLLVFMGFSSNYDNAITGIILIIVVVGDALIQHRSIVKNRRARLMARVSDGTTAADADAEKGGDAA</sequence>
<evidence type="ECO:0000256" key="3">
    <source>
        <dbReference type="ARBA" id="ARBA00022448"/>
    </source>
</evidence>
<accession>A0A9D2JDG1</accession>
<evidence type="ECO:0000256" key="4">
    <source>
        <dbReference type="ARBA" id="ARBA00022475"/>
    </source>
</evidence>
<dbReference type="Proteomes" id="UP000824062">
    <property type="component" value="Unassembled WGS sequence"/>
</dbReference>
<feature type="transmembrane region" description="Helical" evidence="11">
    <location>
        <begin position="293"/>
        <end position="310"/>
    </location>
</feature>
<evidence type="ECO:0000256" key="6">
    <source>
        <dbReference type="ARBA" id="ARBA00022692"/>
    </source>
</evidence>
<proteinExistence type="predicted"/>
<dbReference type="Pfam" id="PF02653">
    <property type="entry name" value="BPD_transp_2"/>
    <property type="match status" value="1"/>
</dbReference>
<comment type="subunit">
    <text evidence="2">The complex is composed of two ATP-binding proteins (LsrA), two transmembrane proteins (LsrC and LsrD) and a solute-binding protein (LsrB).</text>
</comment>
<keyword evidence="4" id="KW-1003">Cell membrane</keyword>
<dbReference type="GO" id="GO:0022857">
    <property type="term" value="F:transmembrane transporter activity"/>
    <property type="evidence" value="ECO:0007669"/>
    <property type="project" value="InterPro"/>
</dbReference>
<reference evidence="12" key="1">
    <citation type="journal article" date="2021" name="PeerJ">
        <title>Extensive microbial diversity within the chicken gut microbiome revealed by metagenomics and culture.</title>
        <authorList>
            <person name="Gilroy R."/>
            <person name="Ravi A."/>
            <person name="Getino M."/>
            <person name="Pursley I."/>
            <person name="Horton D.L."/>
            <person name="Alikhan N.F."/>
            <person name="Baker D."/>
            <person name="Gharbi K."/>
            <person name="Hall N."/>
            <person name="Watson M."/>
            <person name="Adriaenssens E.M."/>
            <person name="Foster-Nyarko E."/>
            <person name="Jarju S."/>
            <person name="Secka A."/>
            <person name="Antonio M."/>
            <person name="Oren A."/>
            <person name="Chaudhuri R.R."/>
            <person name="La Ragione R."/>
            <person name="Hildebrand F."/>
            <person name="Pallen M.J."/>
        </authorList>
    </citation>
    <scope>NUCLEOTIDE SEQUENCE</scope>
    <source>
        <strain evidence="12">ChiHjej12B11-14209</strain>
    </source>
</reference>
<evidence type="ECO:0000313" key="12">
    <source>
        <dbReference type="EMBL" id="HIZ45578.1"/>
    </source>
</evidence>
<protein>
    <recommendedName>
        <fullName evidence="10">Autoinducer 2 import system permease protein LsrC</fullName>
    </recommendedName>
</protein>
<evidence type="ECO:0000256" key="2">
    <source>
        <dbReference type="ARBA" id="ARBA00011262"/>
    </source>
</evidence>
<feature type="transmembrane region" description="Helical" evidence="11">
    <location>
        <begin position="162"/>
        <end position="180"/>
    </location>
</feature>
<feature type="transmembrane region" description="Helical" evidence="11">
    <location>
        <begin position="38"/>
        <end position="60"/>
    </location>
</feature>
<dbReference type="GO" id="GO:0005886">
    <property type="term" value="C:plasma membrane"/>
    <property type="evidence" value="ECO:0007669"/>
    <property type="project" value="UniProtKB-SubCell"/>
</dbReference>
<feature type="transmembrane region" description="Helical" evidence="11">
    <location>
        <begin position="211"/>
        <end position="233"/>
    </location>
</feature>
<keyword evidence="6 11" id="KW-0812">Transmembrane</keyword>
<keyword evidence="5" id="KW-0997">Cell inner membrane</keyword>
<feature type="transmembrane region" description="Helical" evidence="11">
    <location>
        <begin position="120"/>
        <end position="142"/>
    </location>
</feature>
<dbReference type="EMBL" id="DXBM01000011">
    <property type="protein sequence ID" value="HIZ45578.1"/>
    <property type="molecule type" value="Genomic_DNA"/>
</dbReference>
<dbReference type="PANTHER" id="PTHR32196">
    <property type="entry name" value="ABC TRANSPORTER PERMEASE PROTEIN YPHD-RELATED-RELATED"/>
    <property type="match status" value="1"/>
</dbReference>
<evidence type="ECO:0000256" key="10">
    <source>
        <dbReference type="ARBA" id="ARBA00039382"/>
    </source>
</evidence>
<keyword evidence="8 11" id="KW-0472">Membrane</keyword>
<gene>
    <name evidence="12" type="ORF">IAA19_00935</name>
</gene>
<evidence type="ECO:0000256" key="7">
    <source>
        <dbReference type="ARBA" id="ARBA00022989"/>
    </source>
</evidence>
<name>A0A9D2JDG1_9ACTN</name>
<reference evidence="12" key="2">
    <citation type="submission" date="2021-04" db="EMBL/GenBank/DDBJ databases">
        <authorList>
            <person name="Gilroy R."/>
        </authorList>
    </citation>
    <scope>NUCLEOTIDE SEQUENCE</scope>
    <source>
        <strain evidence="12">ChiHjej12B11-14209</strain>
    </source>
</reference>